<dbReference type="EMBL" id="JBHFNQ010000056">
    <property type="protein sequence ID" value="MFB2876640.1"/>
    <property type="molecule type" value="Genomic_DNA"/>
</dbReference>
<name>A0ABV4X1J7_9CYAN</name>
<gene>
    <name evidence="1" type="ORF">ACE1CC_07085</name>
</gene>
<dbReference type="InterPro" id="IPR036457">
    <property type="entry name" value="PPM-type-like_dom_sf"/>
</dbReference>
<dbReference type="Proteomes" id="UP001576774">
    <property type="component" value="Unassembled WGS sequence"/>
</dbReference>
<dbReference type="RefSeq" id="WP_413269765.1">
    <property type="nucleotide sequence ID" value="NZ_JBHFNQ010000056.1"/>
</dbReference>
<proteinExistence type="predicted"/>
<evidence type="ECO:0000313" key="1">
    <source>
        <dbReference type="EMBL" id="MFB2876640.1"/>
    </source>
</evidence>
<protein>
    <submittedName>
        <fullName evidence="1">Uncharacterized protein</fullName>
    </submittedName>
</protein>
<keyword evidence="2" id="KW-1185">Reference proteome</keyword>
<dbReference type="Gene3D" id="3.60.40.10">
    <property type="entry name" value="PPM-type phosphatase domain"/>
    <property type="match status" value="1"/>
</dbReference>
<evidence type="ECO:0000313" key="2">
    <source>
        <dbReference type="Proteomes" id="UP001576774"/>
    </source>
</evidence>
<reference evidence="1 2" key="1">
    <citation type="submission" date="2024-09" db="EMBL/GenBank/DDBJ databases">
        <title>Floridaenema gen nov. (Aerosakkonemataceae, Aerosakkonematales ord. nov., Cyanobacteria) from benthic tropical and subtropical fresh waters, with the description of four new species.</title>
        <authorList>
            <person name="Moretto J.A."/>
            <person name="Berthold D.E."/>
            <person name="Lefler F.W."/>
            <person name="Huang I.-S."/>
            <person name="Laughinghouse H. IV."/>
        </authorList>
    </citation>
    <scope>NUCLEOTIDE SEQUENCE [LARGE SCALE GENOMIC DNA]</scope>
    <source>
        <strain evidence="1 2">BLCC-F46</strain>
    </source>
</reference>
<comment type="caution">
    <text evidence="1">The sequence shown here is derived from an EMBL/GenBank/DDBJ whole genome shotgun (WGS) entry which is preliminary data.</text>
</comment>
<dbReference type="SUPFAM" id="SSF81606">
    <property type="entry name" value="PP2C-like"/>
    <property type="match status" value="1"/>
</dbReference>
<organism evidence="1 2">
    <name type="scientific">Floridaenema aerugineum BLCC-F46</name>
    <dbReference type="NCBI Taxonomy" id="3153654"/>
    <lineage>
        <taxon>Bacteria</taxon>
        <taxon>Bacillati</taxon>
        <taxon>Cyanobacteriota</taxon>
        <taxon>Cyanophyceae</taxon>
        <taxon>Oscillatoriophycideae</taxon>
        <taxon>Aerosakkonematales</taxon>
        <taxon>Aerosakkonemataceae</taxon>
        <taxon>Floridanema</taxon>
        <taxon>Floridanema aerugineum</taxon>
    </lineage>
</organism>
<accession>A0ABV4X1J7</accession>
<sequence>MPIIPIFRGRTPKKNENITDCQDCFEINEAENCFAIADGASQSFYPNIWAELLVNNFCQNPQINEQNWQTWLAPIQDEWLQEVQQRVTKAETEKRPVWVTNKNRLNFREAATSTFIGLQFLDNQVKVSIVGDSCLFILKGNELKQTYPLKSSKDFNDRPAYFASYSKDNQYVPSFFDIPLDSKKSQDCFYFILATDALSEYIFQCREQEKNIFNTLLKISSQEQFENFVAEVRNAEHIRMKNDDVTLIILKLSDMSLALGYTKVKRESNGENLSEEPKTKKSVEQLNKENRRLKHQRFALGILAVILLAFVLVDKIIINNNTLEQPEKIKSQTIQLLPLPKGSIIYKNSELSEVLVDSLSNSFEVKIIEQQGGWIKVEIDLYAFTELLVNKECADCADGEMEILSNKNLRVFPCQSEQNVFGQLKEQSKFKKIKFDGLPNWSKFKFVGYIKNEVSAPK</sequence>